<dbReference type="GO" id="GO:0006412">
    <property type="term" value="P:translation"/>
    <property type="evidence" value="ECO:0007669"/>
    <property type="project" value="InterPro"/>
</dbReference>
<evidence type="ECO:0000256" key="3">
    <source>
        <dbReference type="ARBA" id="ARBA00023274"/>
    </source>
</evidence>
<keyword evidence="6" id="KW-1185">Reference proteome</keyword>
<evidence type="ECO:0000313" key="5">
    <source>
        <dbReference type="EMBL" id="KZZ89505.1"/>
    </source>
</evidence>
<sequence>MHATRALFKRSVWKGPNIVPLPLPKVMPPPPGTPAIKTNARSATILPTFVGLHFAVHNGKTYQDVTITEHMVGRKLGEFAQTRKRFQYAYSKN</sequence>
<dbReference type="Pfam" id="PF00203">
    <property type="entry name" value="Ribosomal_S19"/>
    <property type="match status" value="1"/>
</dbReference>
<gene>
    <name evidence="5" type="ORF">AAP_04260</name>
</gene>
<evidence type="ECO:0000256" key="2">
    <source>
        <dbReference type="ARBA" id="ARBA00022980"/>
    </source>
</evidence>
<dbReference type="InterPro" id="IPR020934">
    <property type="entry name" value="Ribosomal_uS19_CS"/>
</dbReference>
<keyword evidence="2 4" id="KW-0689">Ribosomal protein</keyword>
<dbReference type="GO" id="GO:0003735">
    <property type="term" value="F:structural constituent of ribosome"/>
    <property type="evidence" value="ECO:0007669"/>
    <property type="project" value="InterPro"/>
</dbReference>
<keyword evidence="3 4" id="KW-0687">Ribonucleoprotein</keyword>
<organism evidence="5 6">
    <name type="scientific">Ascosphaera apis ARSEF 7405</name>
    <dbReference type="NCBI Taxonomy" id="392613"/>
    <lineage>
        <taxon>Eukaryota</taxon>
        <taxon>Fungi</taxon>
        <taxon>Dikarya</taxon>
        <taxon>Ascomycota</taxon>
        <taxon>Pezizomycotina</taxon>
        <taxon>Eurotiomycetes</taxon>
        <taxon>Eurotiomycetidae</taxon>
        <taxon>Onygenales</taxon>
        <taxon>Ascosphaeraceae</taxon>
        <taxon>Ascosphaera</taxon>
    </lineage>
</organism>
<proteinExistence type="inferred from homology"/>
<dbReference type="HAMAP" id="MF_00531">
    <property type="entry name" value="Ribosomal_uS19"/>
    <property type="match status" value="1"/>
</dbReference>
<evidence type="ECO:0000256" key="1">
    <source>
        <dbReference type="ARBA" id="ARBA00007345"/>
    </source>
</evidence>
<protein>
    <submittedName>
        <fullName evidence="5">Ribosomal protein S19</fullName>
    </submittedName>
</protein>
<dbReference type="PIRSF" id="PIRSF002144">
    <property type="entry name" value="Ribosomal_S19"/>
    <property type="match status" value="1"/>
</dbReference>
<comment type="similarity">
    <text evidence="1 4">Belongs to the universal ribosomal protein uS19 family.</text>
</comment>
<dbReference type="SUPFAM" id="SSF54570">
    <property type="entry name" value="Ribosomal protein S19"/>
    <property type="match status" value="1"/>
</dbReference>
<dbReference type="PANTHER" id="PTHR11880">
    <property type="entry name" value="RIBOSOMAL PROTEIN S19P FAMILY MEMBER"/>
    <property type="match status" value="1"/>
</dbReference>
<dbReference type="PRINTS" id="PR00975">
    <property type="entry name" value="RIBOSOMALS19"/>
</dbReference>
<comment type="caution">
    <text evidence="5">The sequence shown here is derived from an EMBL/GenBank/DDBJ whole genome shotgun (WGS) entry which is preliminary data.</text>
</comment>
<dbReference type="Gene3D" id="3.30.860.10">
    <property type="entry name" value="30s Ribosomal Protein S19, Chain A"/>
    <property type="match status" value="1"/>
</dbReference>
<accession>A0A167X149</accession>
<dbReference type="EMBL" id="AZGZ01000020">
    <property type="protein sequence ID" value="KZZ89505.1"/>
    <property type="molecule type" value="Genomic_DNA"/>
</dbReference>
<dbReference type="InterPro" id="IPR002222">
    <property type="entry name" value="Ribosomal_uS19"/>
</dbReference>
<reference evidence="5 6" key="1">
    <citation type="journal article" date="2016" name="Genome Biol. Evol.">
        <title>Divergent and convergent evolution of fungal pathogenicity.</title>
        <authorList>
            <person name="Shang Y."/>
            <person name="Xiao G."/>
            <person name="Zheng P."/>
            <person name="Cen K."/>
            <person name="Zhan S."/>
            <person name="Wang C."/>
        </authorList>
    </citation>
    <scope>NUCLEOTIDE SEQUENCE [LARGE SCALE GENOMIC DNA]</scope>
    <source>
        <strain evidence="5 6">ARSEF 7405</strain>
    </source>
</reference>
<dbReference type="AlphaFoldDB" id="A0A167X149"/>
<evidence type="ECO:0000313" key="6">
    <source>
        <dbReference type="Proteomes" id="UP000242877"/>
    </source>
</evidence>
<dbReference type="Proteomes" id="UP000242877">
    <property type="component" value="Unassembled WGS sequence"/>
</dbReference>
<dbReference type="PROSITE" id="PS00323">
    <property type="entry name" value="RIBOSOMAL_S19"/>
    <property type="match status" value="1"/>
</dbReference>
<dbReference type="InterPro" id="IPR023575">
    <property type="entry name" value="Ribosomal_uS19_SF"/>
</dbReference>
<dbReference type="OrthoDB" id="2043at2759"/>
<dbReference type="GO" id="GO:0000028">
    <property type="term" value="P:ribosomal small subunit assembly"/>
    <property type="evidence" value="ECO:0007669"/>
    <property type="project" value="TreeGrafter"/>
</dbReference>
<dbReference type="VEuPathDB" id="FungiDB:AAP_04260"/>
<dbReference type="GO" id="GO:0005763">
    <property type="term" value="C:mitochondrial small ribosomal subunit"/>
    <property type="evidence" value="ECO:0007669"/>
    <property type="project" value="TreeGrafter"/>
</dbReference>
<dbReference type="GO" id="GO:0003723">
    <property type="term" value="F:RNA binding"/>
    <property type="evidence" value="ECO:0007669"/>
    <property type="project" value="InterPro"/>
</dbReference>
<dbReference type="PANTHER" id="PTHR11880:SF8">
    <property type="entry name" value="SMALL RIBOSOMAL SUBUNIT PROTEIN US19M"/>
    <property type="match status" value="1"/>
</dbReference>
<name>A0A167X149_9EURO</name>
<evidence type="ECO:0000256" key="4">
    <source>
        <dbReference type="RuleBase" id="RU003485"/>
    </source>
</evidence>